<name>A0A6A6XLX1_9PLEO</name>
<dbReference type="EMBL" id="MU001819">
    <property type="protein sequence ID" value="KAF2796915.1"/>
    <property type="molecule type" value="Genomic_DNA"/>
</dbReference>
<protein>
    <recommendedName>
        <fullName evidence="1">Gfd2/YDR514C-like C-terminal domain-containing protein</fullName>
    </recommendedName>
</protein>
<dbReference type="Proteomes" id="UP000799757">
    <property type="component" value="Unassembled WGS sequence"/>
</dbReference>
<dbReference type="GO" id="GO:0005634">
    <property type="term" value="C:nucleus"/>
    <property type="evidence" value="ECO:0007669"/>
    <property type="project" value="TreeGrafter"/>
</dbReference>
<proteinExistence type="predicted"/>
<organism evidence="2 3">
    <name type="scientific">Melanomma pulvis-pyrius CBS 109.77</name>
    <dbReference type="NCBI Taxonomy" id="1314802"/>
    <lineage>
        <taxon>Eukaryota</taxon>
        <taxon>Fungi</taxon>
        <taxon>Dikarya</taxon>
        <taxon>Ascomycota</taxon>
        <taxon>Pezizomycotina</taxon>
        <taxon>Dothideomycetes</taxon>
        <taxon>Pleosporomycetidae</taxon>
        <taxon>Pleosporales</taxon>
        <taxon>Melanommataceae</taxon>
        <taxon>Melanomma</taxon>
    </lineage>
</organism>
<accession>A0A6A6XLX1</accession>
<evidence type="ECO:0000259" key="1">
    <source>
        <dbReference type="Pfam" id="PF21762"/>
    </source>
</evidence>
<dbReference type="Pfam" id="PF21762">
    <property type="entry name" value="DEDDh_C"/>
    <property type="match status" value="1"/>
</dbReference>
<gene>
    <name evidence="2" type="ORF">K505DRAFT_236610</name>
</gene>
<reference evidence="2" key="1">
    <citation type="journal article" date="2020" name="Stud. Mycol.">
        <title>101 Dothideomycetes genomes: a test case for predicting lifestyles and emergence of pathogens.</title>
        <authorList>
            <person name="Haridas S."/>
            <person name="Albert R."/>
            <person name="Binder M."/>
            <person name="Bloem J."/>
            <person name="Labutti K."/>
            <person name="Salamov A."/>
            <person name="Andreopoulos B."/>
            <person name="Baker S."/>
            <person name="Barry K."/>
            <person name="Bills G."/>
            <person name="Bluhm B."/>
            <person name="Cannon C."/>
            <person name="Castanera R."/>
            <person name="Culley D."/>
            <person name="Daum C."/>
            <person name="Ezra D."/>
            <person name="Gonzalez J."/>
            <person name="Henrissat B."/>
            <person name="Kuo A."/>
            <person name="Liang C."/>
            <person name="Lipzen A."/>
            <person name="Lutzoni F."/>
            <person name="Magnuson J."/>
            <person name="Mondo S."/>
            <person name="Nolan M."/>
            <person name="Ohm R."/>
            <person name="Pangilinan J."/>
            <person name="Park H.-J."/>
            <person name="Ramirez L."/>
            <person name="Alfaro M."/>
            <person name="Sun H."/>
            <person name="Tritt A."/>
            <person name="Yoshinaga Y."/>
            <person name="Zwiers L.-H."/>
            <person name="Turgeon B."/>
            <person name="Goodwin S."/>
            <person name="Spatafora J."/>
            <person name="Crous P."/>
            <person name="Grigoriev I."/>
        </authorList>
    </citation>
    <scope>NUCLEOTIDE SEQUENCE</scope>
    <source>
        <strain evidence="2">CBS 109.77</strain>
    </source>
</reference>
<dbReference type="PANTHER" id="PTHR28083">
    <property type="entry name" value="GOOD FOR FULL DBP5 ACTIVITY PROTEIN 2"/>
    <property type="match status" value="1"/>
</dbReference>
<dbReference type="OrthoDB" id="5953249at2759"/>
<dbReference type="InterPro" id="IPR040151">
    <property type="entry name" value="Gfd2/YDR514C-like"/>
</dbReference>
<sequence>MSKVSANPYKGIDPRSYFLAHHMDMIHDPLVLRQLLDTEVHNWVPDLKGVAIIALTAAWWEKEPHSVTELGIAELPLPVPYDGTGDFDHAVFEKIEGIFMQVKAIHARIKPNAHLFNKFPGSGNPDKFNFGRTVFVNIEEARQGLLSILCRPGIQGPGFQPVVLVGHAIHNHIARINEAFKLDILSLGSVIKVLDTQSLAKDVGIKPPKGTNISLMDLSRHFGMIPDNLHTAGNDVVHILINAVFASLQSHPFGFGSNNRTVGDFTERINMLVNRMMQVGKVYPPQNWGTLLFCTRCDRDNHLKESCHAAYICCTICVNSPNMRNRKGARSHQTAKCIFAPVPESKD</sequence>
<dbReference type="PANTHER" id="PTHR28083:SF1">
    <property type="entry name" value="GOOD FOR FULL DBP5 ACTIVITY PROTEIN 2"/>
    <property type="match status" value="1"/>
</dbReference>
<feature type="domain" description="Gfd2/YDR514C-like C-terminal" evidence="1">
    <location>
        <begin position="53"/>
        <end position="241"/>
    </location>
</feature>
<dbReference type="AlphaFoldDB" id="A0A6A6XLX1"/>
<evidence type="ECO:0000313" key="3">
    <source>
        <dbReference type="Proteomes" id="UP000799757"/>
    </source>
</evidence>
<keyword evidence="3" id="KW-1185">Reference proteome</keyword>
<dbReference type="InterPro" id="IPR048519">
    <property type="entry name" value="Gfd2/YDR514C-like_C"/>
</dbReference>
<evidence type="ECO:0000313" key="2">
    <source>
        <dbReference type="EMBL" id="KAF2796915.1"/>
    </source>
</evidence>